<keyword evidence="4" id="KW-0732">Signal</keyword>
<dbReference type="GO" id="GO:0005576">
    <property type="term" value="C:extracellular region"/>
    <property type="evidence" value="ECO:0007669"/>
    <property type="project" value="UniProtKB-SubCell"/>
</dbReference>
<feature type="compositionally biased region" description="Basic and acidic residues" evidence="3">
    <location>
        <begin position="480"/>
        <end position="489"/>
    </location>
</feature>
<proteinExistence type="predicted"/>
<feature type="compositionally biased region" description="Basic and acidic residues" evidence="3">
    <location>
        <begin position="315"/>
        <end position="324"/>
    </location>
</feature>
<feature type="compositionally biased region" description="Low complexity" evidence="3">
    <location>
        <begin position="527"/>
        <end position="540"/>
    </location>
</feature>
<keyword evidence="2" id="KW-0964">Secreted</keyword>
<sequence>MKTAFTLLLLLLLLTIARILGCNCPKNNASSSAGKGGWEALANLANYDTQLIKDYCRADFCLEASVKSDKSFIEDDNGSTTHAFYNFKSVRYFRYKPSSLDAIESGLFLTPLDDCGVDLKTKGIYYLCGTALGPNAWVTACDYGKKFEALTFSERIFFLAGYKKVNCFDQNIDPQPPNYIRQPPPNKPPRQPSAPYQQPPPSAPNRPPYPPSKPNPPPTYPNSNANTQPQRAPPPPPLPQRPNPPPTQQRPRPPPVESAPPVRAPSYPPPNQQIYGQQSAQRPKETPTQRPEMPIQSVQSALQMFPMLTNFSQLNHKEPPHQKPVEPLLPQTTYDTRPEMAAVVPERPVFGDQILPEIPDIPVDALFGDKPHKDRQKNDNKNEHQMHRPPPPPPPPHHSASELIDPVFPSLLPQIPNELPDMELEPDIRPVKDQNGGKEYARPPVRAPADANYGQQRPAKYPNADYDNNYVPNRRPTNARPERPEDTSPARRPRPPPPPANEQYWNDGHQREPQSPYERPQTRGTRRPTTTTTTSRATSAADYDYDDEPTTTQRANLPAPQKPNSPRMFDKQSAPKTGSKEEFANYDQFADRKPGNAYISGPYMRPQKYERWPNATADEDYADADLIPPRRSALNVNSGRRPDD</sequence>
<feature type="region of interest" description="Disordered" evidence="3">
    <location>
        <begin position="173"/>
        <end position="331"/>
    </location>
</feature>
<evidence type="ECO:0000313" key="5">
    <source>
        <dbReference type="EMBL" id="CAD7651834.1"/>
    </source>
</evidence>
<accession>A0A7R9M1K1</accession>
<feature type="compositionally biased region" description="Pro residues" evidence="3">
    <location>
        <begin position="388"/>
        <end position="397"/>
    </location>
</feature>
<evidence type="ECO:0000313" key="6">
    <source>
        <dbReference type="Proteomes" id="UP000728032"/>
    </source>
</evidence>
<reference evidence="5" key="1">
    <citation type="submission" date="2020-11" db="EMBL/GenBank/DDBJ databases">
        <authorList>
            <person name="Tran Van P."/>
        </authorList>
    </citation>
    <scope>NUCLEOTIDE SEQUENCE</scope>
</reference>
<feature type="compositionally biased region" description="Pro residues" evidence="3">
    <location>
        <begin position="174"/>
        <end position="220"/>
    </location>
</feature>
<gene>
    <name evidence="5" type="ORF">ONB1V03_LOCUS8507</name>
</gene>
<feature type="compositionally biased region" description="Polar residues" evidence="3">
    <location>
        <begin position="272"/>
        <end position="281"/>
    </location>
</feature>
<feature type="compositionally biased region" description="Low complexity" evidence="3">
    <location>
        <begin position="221"/>
        <end position="230"/>
    </location>
</feature>
<evidence type="ECO:0000256" key="2">
    <source>
        <dbReference type="ARBA" id="ARBA00022525"/>
    </source>
</evidence>
<keyword evidence="6" id="KW-1185">Reference proteome</keyword>
<evidence type="ECO:0000256" key="1">
    <source>
        <dbReference type="ARBA" id="ARBA00004613"/>
    </source>
</evidence>
<comment type="subcellular location">
    <subcellularLocation>
        <location evidence="1">Secreted</location>
    </subcellularLocation>
</comment>
<dbReference type="AlphaFoldDB" id="A0A7R9M1K1"/>
<name>A0A7R9M1K1_9ACAR</name>
<feature type="compositionally biased region" description="Pro residues" evidence="3">
    <location>
        <begin position="231"/>
        <end position="271"/>
    </location>
</feature>
<feature type="signal peptide" evidence="4">
    <location>
        <begin position="1"/>
        <end position="21"/>
    </location>
</feature>
<feature type="compositionally biased region" description="Basic and acidic residues" evidence="3">
    <location>
        <begin position="426"/>
        <end position="441"/>
    </location>
</feature>
<feature type="region of interest" description="Disordered" evidence="3">
    <location>
        <begin position="361"/>
        <end position="644"/>
    </location>
</feature>
<dbReference type="Proteomes" id="UP000728032">
    <property type="component" value="Unassembled WGS sequence"/>
</dbReference>
<protein>
    <submittedName>
        <fullName evidence="5">Uncharacterized protein</fullName>
    </submittedName>
</protein>
<dbReference type="InterPro" id="IPR008993">
    <property type="entry name" value="TIMP-like_OB-fold"/>
</dbReference>
<dbReference type="SUPFAM" id="SSF50242">
    <property type="entry name" value="TIMP-like"/>
    <property type="match status" value="1"/>
</dbReference>
<evidence type="ECO:0000256" key="4">
    <source>
        <dbReference type="SAM" id="SignalP"/>
    </source>
</evidence>
<feature type="chain" id="PRO_5036211359" evidence="4">
    <location>
        <begin position="22"/>
        <end position="644"/>
    </location>
</feature>
<dbReference type="GO" id="GO:0008191">
    <property type="term" value="F:metalloendopeptidase inhibitor activity"/>
    <property type="evidence" value="ECO:0007669"/>
    <property type="project" value="InterPro"/>
</dbReference>
<dbReference type="EMBL" id="OC919714">
    <property type="protein sequence ID" value="CAD7651834.1"/>
    <property type="molecule type" value="Genomic_DNA"/>
</dbReference>
<dbReference type="EMBL" id="CAJPVJ010004889">
    <property type="protein sequence ID" value="CAG2169023.1"/>
    <property type="molecule type" value="Genomic_DNA"/>
</dbReference>
<feature type="compositionally biased region" description="Basic and acidic residues" evidence="3">
    <location>
        <begin position="578"/>
        <end position="594"/>
    </location>
</feature>
<dbReference type="Pfam" id="PF00965">
    <property type="entry name" value="TIMP"/>
    <property type="match status" value="1"/>
</dbReference>
<feature type="compositionally biased region" description="Basic and acidic residues" evidence="3">
    <location>
        <begin position="367"/>
        <end position="386"/>
    </location>
</feature>
<dbReference type="InterPro" id="IPR001820">
    <property type="entry name" value="TIMP"/>
</dbReference>
<dbReference type="Gene3D" id="2.40.50.120">
    <property type="match status" value="1"/>
</dbReference>
<organism evidence="5">
    <name type="scientific">Oppiella nova</name>
    <dbReference type="NCBI Taxonomy" id="334625"/>
    <lineage>
        <taxon>Eukaryota</taxon>
        <taxon>Metazoa</taxon>
        <taxon>Ecdysozoa</taxon>
        <taxon>Arthropoda</taxon>
        <taxon>Chelicerata</taxon>
        <taxon>Arachnida</taxon>
        <taxon>Acari</taxon>
        <taxon>Acariformes</taxon>
        <taxon>Sarcoptiformes</taxon>
        <taxon>Oribatida</taxon>
        <taxon>Brachypylina</taxon>
        <taxon>Oppioidea</taxon>
        <taxon>Oppiidae</taxon>
        <taxon>Oppiella</taxon>
    </lineage>
</organism>
<evidence type="ECO:0000256" key="3">
    <source>
        <dbReference type="SAM" id="MobiDB-lite"/>
    </source>
</evidence>